<dbReference type="InterPro" id="IPR019430">
    <property type="entry name" value="7TM_GPCR_serpentine_rcpt_Srx"/>
</dbReference>
<dbReference type="EMBL" id="JARK01001666">
    <property type="protein sequence ID" value="EYB83759.1"/>
    <property type="molecule type" value="Genomic_DNA"/>
</dbReference>
<comment type="caution">
    <text evidence="3">The sequence shown here is derived from an EMBL/GenBank/DDBJ whole genome shotgun (WGS) entry which is preliminary data.</text>
</comment>
<dbReference type="OrthoDB" id="5846501at2759"/>
<keyword evidence="1" id="KW-0472">Membrane</keyword>
<keyword evidence="1" id="KW-1133">Transmembrane helix</keyword>
<sequence length="154" mass="17488">MCGSNEVIDRSVDAYELAQKLNDSLGRHLLRSCPGQLHGKMQRRRNDAQVLVGNTSRCYGNLRTHTQLSWLFDGGRDDIWIDVFGTTFVFCWYFNTITQVLMAVNRLIAVCFSSIDFFTYRNALIIMSALFPATILLTWVAQYLSPCCKTNTSG</sequence>
<keyword evidence="4" id="KW-1185">Reference proteome</keyword>
<keyword evidence="1" id="KW-0812">Transmembrane</keyword>
<evidence type="ECO:0000313" key="4">
    <source>
        <dbReference type="Proteomes" id="UP000024635"/>
    </source>
</evidence>
<dbReference type="AlphaFoldDB" id="A0A016S0G6"/>
<dbReference type="PANTHER" id="PTHR22718:SF11">
    <property type="entry name" value="7TM GPCR SERPENTINE RECEPTOR CLASS X (SRX) DOMAIN-CONTAINING PROTEIN"/>
    <property type="match status" value="1"/>
</dbReference>
<dbReference type="Pfam" id="PF10328">
    <property type="entry name" value="7TM_GPCR_Srx"/>
    <property type="match status" value="1"/>
</dbReference>
<dbReference type="PANTHER" id="PTHR22718">
    <property type="entry name" value="SERPENTINE RECEPTOR, CLASS X"/>
    <property type="match status" value="1"/>
</dbReference>
<reference evidence="4" key="1">
    <citation type="journal article" date="2015" name="Nat. Genet.">
        <title>The genome and transcriptome of the zoonotic hookworm Ancylostoma ceylanicum identify infection-specific gene families.</title>
        <authorList>
            <person name="Schwarz E.M."/>
            <person name="Hu Y."/>
            <person name="Antoshechkin I."/>
            <person name="Miller M.M."/>
            <person name="Sternberg P.W."/>
            <person name="Aroian R.V."/>
        </authorList>
    </citation>
    <scope>NUCLEOTIDE SEQUENCE</scope>
    <source>
        <strain evidence="4">HY135</strain>
    </source>
</reference>
<name>A0A016S0G6_9BILA</name>
<organism evidence="3 4">
    <name type="scientific">Ancylostoma ceylanicum</name>
    <dbReference type="NCBI Taxonomy" id="53326"/>
    <lineage>
        <taxon>Eukaryota</taxon>
        <taxon>Metazoa</taxon>
        <taxon>Ecdysozoa</taxon>
        <taxon>Nematoda</taxon>
        <taxon>Chromadorea</taxon>
        <taxon>Rhabditida</taxon>
        <taxon>Rhabditina</taxon>
        <taxon>Rhabditomorpha</taxon>
        <taxon>Strongyloidea</taxon>
        <taxon>Ancylostomatidae</taxon>
        <taxon>Ancylostomatinae</taxon>
        <taxon>Ancylostoma</taxon>
    </lineage>
</organism>
<dbReference type="Proteomes" id="UP000024635">
    <property type="component" value="Unassembled WGS sequence"/>
</dbReference>
<feature type="transmembrane region" description="Helical" evidence="1">
    <location>
        <begin position="123"/>
        <end position="144"/>
    </location>
</feature>
<evidence type="ECO:0000259" key="2">
    <source>
        <dbReference type="Pfam" id="PF10328"/>
    </source>
</evidence>
<feature type="transmembrane region" description="Helical" evidence="1">
    <location>
        <begin position="79"/>
        <end position="102"/>
    </location>
</feature>
<feature type="domain" description="7TM GPCR serpentine receptor class x (Srx)" evidence="2">
    <location>
        <begin position="82"/>
        <end position="147"/>
    </location>
</feature>
<gene>
    <name evidence="3" type="primary">Acey_s0330.g2708</name>
    <name evidence="3" type="ORF">Y032_0330g2708</name>
</gene>
<evidence type="ECO:0000313" key="3">
    <source>
        <dbReference type="EMBL" id="EYB83759.1"/>
    </source>
</evidence>
<proteinExistence type="predicted"/>
<evidence type="ECO:0000256" key="1">
    <source>
        <dbReference type="SAM" id="Phobius"/>
    </source>
</evidence>
<accession>A0A016S0G6</accession>
<protein>
    <recommendedName>
        <fullName evidence="2">7TM GPCR serpentine receptor class x (Srx) domain-containing protein</fullName>
    </recommendedName>
</protein>